<reference evidence="1" key="1">
    <citation type="submission" date="2023-10" db="EMBL/GenBank/DDBJ databases">
        <authorList>
            <person name="Chen Y."/>
            <person name="Shah S."/>
            <person name="Dougan E. K."/>
            <person name="Thang M."/>
            <person name="Chan C."/>
        </authorList>
    </citation>
    <scope>NUCLEOTIDE SEQUENCE [LARGE SCALE GENOMIC DNA]</scope>
</reference>
<organism evidence="1 2">
    <name type="scientific">Prorocentrum cordatum</name>
    <dbReference type="NCBI Taxonomy" id="2364126"/>
    <lineage>
        <taxon>Eukaryota</taxon>
        <taxon>Sar</taxon>
        <taxon>Alveolata</taxon>
        <taxon>Dinophyceae</taxon>
        <taxon>Prorocentrales</taxon>
        <taxon>Prorocentraceae</taxon>
        <taxon>Prorocentrum</taxon>
    </lineage>
</organism>
<evidence type="ECO:0000313" key="2">
    <source>
        <dbReference type="Proteomes" id="UP001189429"/>
    </source>
</evidence>
<proteinExistence type="predicted"/>
<dbReference type="Proteomes" id="UP001189429">
    <property type="component" value="Unassembled WGS sequence"/>
</dbReference>
<accession>A0ABN9UTV2</accession>
<gene>
    <name evidence="1" type="ORF">PCOR1329_LOCUS51580</name>
</gene>
<dbReference type="EMBL" id="CAUYUJ010016260">
    <property type="protein sequence ID" value="CAK0863425.1"/>
    <property type="molecule type" value="Genomic_DNA"/>
</dbReference>
<name>A0ABN9UTV2_9DINO</name>
<comment type="caution">
    <text evidence="1">The sequence shown here is derived from an EMBL/GenBank/DDBJ whole genome shotgun (WGS) entry which is preliminary data.</text>
</comment>
<sequence>MEDIHRAVNLLSFVRQYLFDDLEGDVLRRLQSDLRLVEQLASLCEGELLDLLSELALQEVLPALLGPWCEAGGRAVARPVAAMLRTGGRLSRAVCSCKEALAFVSTPHFLDAGEEVLGGALASLADAGHLDALAGCKHWGWLRGPADVMRMLDDEALFPLTQLKAVRAELQHARFRDWRLAGALEPFPQLLDHLLGAWFPPGRSPAAPPAELAAWAAHPRFLRRGLLHTQLAVASARHVGAFARAAPLGDPAVAGAVRARLAELVEGAWRERRQWSEAISPLLVDARLLRRLVSAEVLSLRALLRALAAAVVPGALWPLRACESVWGALVAAWRGAKAEAVARLAVRLWRRPRKSARRLLASAVFGARSAGASTARALAVEARGMWTAMLCVRATLVVCLSACRHQAPARPPLENR</sequence>
<keyword evidence="2" id="KW-1185">Reference proteome</keyword>
<evidence type="ECO:0000313" key="1">
    <source>
        <dbReference type="EMBL" id="CAK0863425.1"/>
    </source>
</evidence>
<protein>
    <submittedName>
        <fullName evidence="1">Uncharacterized protein</fullName>
    </submittedName>
</protein>